<protein>
    <recommendedName>
        <fullName evidence="4">Cytochrome c domain-containing protein</fullName>
    </recommendedName>
</protein>
<dbReference type="GO" id="GO:0046872">
    <property type="term" value="F:metal ion binding"/>
    <property type="evidence" value="ECO:0007669"/>
    <property type="project" value="UniProtKB-KW"/>
</dbReference>
<organism evidence="5 6">
    <name type="scientific">Nostoc punctiforme NIES-2108</name>
    <dbReference type="NCBI Taxonomy" id="1356359"/>
    <lineage>
        <taxon>Bacteria</taxon>
        <taxon>Bacillati</taxon>
        <taxon>Cyanobacteriota</taxon>
        <taxon>Cyanophyceae</taxon>
        <taxon>Nostocales</taxon>
        <taxon>Nostocaceae</taxon>
        <taxon>Nostoc</taxon>
    </lineage>
</organism>
<feature type="domain" description="Cytochrome c" evidence="4">
    <location>
        <begin position="152"/>
        <end position="233"/>
    </location>
</feature>
<evidence type="ECO:0000256" key="3">
    <source>
        <dbReference type="PROSITE-ProRule" id="PRU00433"/>
    </source>
</evidence>
<reference evidence="5 6" key="1">
    <citation type="submission" date="2016-04" db="EMBL/GenBank/DDBJ databases">
        <authorList>
            <person name="Evans L.H."/>
            <person name="Alamgir A."/>
            <person name="Owens N."/>
            <person name="Weber N.D."/>
            <person name="Virtaneva K."/>
            <person name="Barbian K."/>
            <person name="Babar A."/>
            <person name="Rosenke K."/>
        </authorList>
    </citation>
    <scope>NUCLEOTIDE SEQUENCE [LARGE SCALE GENOMIC DNA]</scope>
    <source>
        <strain evidence="5">NIES-2108</strain>
    </source>
</reference>
<evidence type="ECO:0000259" key="4">
    <source>
        <dbReference type="PROSITE" id="PS51007"/>
    </source>
</evidence>
<dbReference type="InterPro" id="IPR009056">
    <property type="entry name" value="Cyt_c-like_dom"/>
</dbReference>
<dbReference type="AlphaFoldDB" id="A0A367RJR7"/>
<proteinExistence type="predicted"/>
<sequence length="256" mass="29435">MNAPFLWGAQSKVGNYNLKDNQTTVFDPLVWRRIYLATFMFKGEPKVEQVNNLIVIHLPIQFRNQLDIGAYPYPFWHSSKKWNSYQQSTELLLFLEQKKLKGALRSAVVDSQRPVVNHVWDGNWVWNDAHGKKQPYVTLYTRLFSPSNPHVAKVDAAYRAFEVNLRQHACIVCHSPDNAAKQNPLLLLSYPNQALSLRHETVRQIKEKRMPPPTGIVNEQERQKLLELAQTFAQAGDQALAYEGEKITSSQVHSNN</sequence>
<dbReference type="GO" id="GO:0020037">
    <property type="term" value="F:heme binding"/>
    <property type="evidence" value="ECO:0007669"/>
    <property type="project" value="InterPro"/>
</dbReference>
<accession>A0A367RJR7</accession>
<keyword evidence="1 3" id="KW-0479">Metal-binding</keyword>
<keyword evidence="2 3" id="KW-0408">Iron</keyword>
<gene>
    <name evidence="5" type="ORF">A6769_15015</name>
</gene>
<dbReference type="Proteomes" id="UP000252085">
    <property type="component" value="Unassembled WGS sequence"/>
</dbReference>
<name>A0A367RJR7_NOSPU</name>
<keyword evidence="3" id="KW-0349">Heme</keyword>
<evidence type="ECO:0000313" key="6">
    <source>
        <dbReference type="Proteomes" id="UP000252085"/>
    </source>
</evidence>
<comment type="caution">
    <text evidence="5">The sequence shown here is derived from an EMBL/GenBank/DDBJ whole genome shotgun (WGS) entry which is preliminary data.</text>
</comment>
<dbReference type="PROSITE" id="PS51007">
    <property type="entry name" value="CYTC"/>
    <property type="match status" value="1"/>
</dbReference>
<evidence type="ECO:0000256" key="1">
    <source>
        <dbReference type="ARBA" id="ARBA00022723"/>
    </source>
</evidence>
<dbReference type="GO" id="GO:0009055">
    <property type="term" value="F:electron transfer activity"/>
    <property type="evidence" value="ECO:0007669"/>
    <property type="project" value="InterPro"/>
</dbReference>
<evidence type="ECO:0000313" key="5">
    <source>
        <dbReference type="EMBL" id="RCJ36808.1"/>
    </source>
</evidence>
<evidence type="ECO:0000256" key="2">
    <source>
        <dbReference type="ARBA" id="ARBA00023004"/>
    </source>
</evidence>
<dbReference type="EMBL" id="LXQE01000147">
    <property type="protein sequence ID" value="RCJ36808.1"/>
    <property type="molecule type" value="Genomic_DNA"/>
</dbReference>